<protein>
    <submittedName>
        <fullName evidence="1">Uncharacterized protein</fullName>
    </submittedName>
</protein>
<dbReference type="RefSeq" id="WP_187572086.1">
    <property type="nucleotide sequence ID" value="NZ_CP060731.1"/>
</dbReference>
<proteinExistence type="predicted"/>
<accession>A0A7G9T808</accession>
<sequence>MLCHERIDARLSDAEMLVMSGADIGDPHAFLRGLWVQVYDHAPMHLRSSVLRRLHALSRQLGVNYVHGEPDAAD</sequence>
<evidence type="ECO:0000313" key="2">
    <source>
        <dbReference type="Proteomes" id="UP000515838"/>
    </source>
</evidence>
<reference evidence="1 2" key="1">
    <citation type="submission" date="2020-08" db="EMBL/GenBank/DDBJ databases">
        <title>Streptomycin Non-resistant strain, P. mexicana.</title>
        <authorList>
            <person name="Ganesh-Kumar S."/>
            <person name="Zhe T."/>
            <person name="Yu Z."/>
            <person name="Min Y."/>
        </authorList>
    </citation>
    <scope>NUCLEOTIDE SEQUENCE [LARGE SCALE GENOMIC DNA]</scope>
    <source>
        <strain evidence="1 2">GTZY2</strain>
    </source>
</reference>
<dbReference type="EMBL" id="CP060731">
    <property type="protein sequence ID" value="QNN76233.1"/>
    <property type="molecule type" value="Genomic_DNA"/>
</dbReference>
<dbReference type="Proteomes" id="UP000515838">
    <property type="component" value="Chromosome"/>
</dbReference>
<name>A0A7G9T808_PSEMX</name>
<gene>
    <name evidence="1" type="ORF">IAE60_09615</name>
</gene>
<evidence type="ECO:0000313" key="1">
    <source>
        <dbReference type="EMBL" id="QNN76233.1"/>
    </source>
</evidence>
<organism evidence="1 2">
    <name type="scientific">Pseudoxanthomonas mexicana</name>
    <dbReference type="NCBI Taxonomy" id="128785"/>
    <lineage>
        <taxon>Bacteria</taxon>
        <taxon>Pseudomonadati</taxon>
        <taxon>Pseudomonadota</taxon>
        <taxon>Gammaproteobacteria</taxon>
        <taxon>Lysobacterales</taxon>
        <taxon>Lysobacteraceae</taxon>
        <taxon>Pseudoxanthomonas</taxon>
    </lineage>
</organism>
<dbReference type="GeneID" id="81471225"/>
<dbReference type="AlphaFoldDB" id="A0A7G9T808"/>